<evidence type="ECO:0000256" key="8">
    <source>
        <dbReference type="ARBA" id="ARBA00024438"/>
    </source>
</evidence>
<dbReference type="PANTHER" id="PTHR37461:SF1">
    <property type="entry name" value="ANTI-SIGMA-K FACTOR RSKA"/>
    <property type="match status" value="1"/>
</dbReference>
<dbReference type="GO" id="GO:0006417">
    <property type="term" value="P:regulation of translation"/>
    <property type="evidence" value="ECO:0007669"/>
    <property type="project" value="TreeGrafter"/>
</dbReference>
<evidence type="ECO:0000256" key="2">
    <source>
        <dbReference type="ARBA" id="ARBA00004236"/>
    </source>
</evidence>
<evidence type="ECO:0000256" key="6">
    <source>
        <dbReference type="ARBA" id="ARBA00023136"/>
    </source>
</evidence>
<dbReference type="PANTHER" id="PTHR37461">
    <property type="entry name" value="ANTI-SIGMA-K FACTOR RSKA"/>
    <property type="match status" value="1"/>
</dbReference>
<keyword evidence="15" id="KW-1185">Reference proteome</keyword>
<comment type="subcellular location">
    <subcellularLocation>
        <location evidence="2">Cell membrane</location>
    </subcellularLocation>
    <subcellularLocation>
        <location evidence="1">Membrane</location>
        <topology evidence="1">Single-pass membrane protein</topology>
    </subcellularLocation>
</comment>
<dbReference type="InterPro" id="IPR041916">
    <property type="entry name" value="Anti_sigma_zinc_sf"/>
</dbReference>
<dbReference type="AlphaFoldDB" id="A0A7W8CRI7"/>
<evidence type="ECO:0000256" key="5">
    <source>
        <dbReference type="ARBA" id="ARBA00022989"/>
    </source>
</evidence>
<evidence type="ECO:0000256" key="10">
    <source>
        <dbReference type="ARBA" id="ARBA00030803"/>
    </source>
</evidence>
<comment type="caution">
    <text evidence="14">The sequence shown here is derived from an EMBL/GenBank/DDBJ whole genome shotgun (WGS) entry which is preliminary data.</text>
</comment>
<evidence type="ECO:0000256" key="1">
    <source>
        <dbReference type="ARBA" id="ARBA00004167"/>
    </source>
</evidence>
<keyword evidence="4 11" id="KW-0812">Transmembrane</keyword>
<feature type="domain" description="Putative zinc-finger" evidence="13">
    <location>
        <begin position="8"/>
        <end position="36"/>
    </location>
</feature>
<name>A0A7W8CRI7_9BACL</name>
<evidence type="ECO:0000313" key="14">
    <source>
        <dbReference type="EMBL" id="MBB5180201.1"/>
    </source>
</evidence>
<dbReference type="Pfam" id="PF10099">
    <property type="entry name" value="RskA_C"/>
    <property type="match status" value="1"/>
</dbReference>
<evidence type="ECO:0000256" key="7">
    <source>
        <dbReference type="ARBA" id="ARBA00024353"/>
    </source>
</evidence>
<dbReference type="GO" id="GO:0005886">
    <property type="term" value="C:plasma membrane"/>
    <property type="evidence" value="ECO:0007669"/>
    <property type="project" value="UniProtKB-SubCell"/>
</dbReference>
<sequence length="258" mass="27840">MTKMNCDHVIDYLNGTFTEEEMREFQLHLNSCEDCRELVEAVGELPYLAEAAEPPAGMKARILANVFDESHQQEPVKEETIKAQEPSIEAAQPAAKPAPKVVPMVKPPKERIWWRPMIAAVLLVSLLGNAYALMQLSDDDGDGGAQTEAAFQSIDLQASESFGGTAKAALVREGDSLEVVVQGEGLQALSGSEVYQIWLLKDGQPIPAGAFEADAGGQGAAFYQLEQNTEEWDTIAITLEPEAGNELPEGEIVLSAGL</sequence>
<dbReference type="RefSeq" id="WP_135503923.1">
    <property type="nucleotide sequence ID" value="NZ_JACHHE010000004.1"/>
</dbReference>
<dbReference type="Pfam" id="PF13490">
    <property type="entry name" value="zf-HC2"/>
    <property type="match status" value="1"/>
</dbReference>
<evidence type="ECO:0000259" key="13">
    <source>
        <dbReference type="Pfam" id="PF13490"/>
    </source>
</evidence>
<dbReference type="InterPro" id="IPR027383">
    <property type="entry name" value="Znf_put"/>
</dbReference>
<evidence type="ECO:0000313" key="15">
    <source>
        <dbReference type="Proteomes" id="UP000525923"/>
    </source>
</evidence>
<keyword evidence="6 11" id="KW-0472">Membrane</keyword>
<feature type="domain" description="Anti-sigma K factor RskA C-terminal" evidence="12">
    <location>
        <begin position="118"/>
        <end position="251"/>
    </location>
</feature>
<proteinExistence type="inferred from homology"/>
<evidence type="ECO:0000256" key="9">
    <source>
        <dbReference type="ARBA" id="ARBA00029829"/>
    </source>
</evidence>
<evidence type="ECO:0000259" key="12">
    <source>
        <dbReference type="Pfam" id="PF10099"/>
    </source>
</evidence>
<accession>A0A7W8CRI7</accession>
<dbReference type="InterPro" id="IPR051474">
    <property type="entry name" value="Anti-sigma-K/W_factor"/>
</dbReference>
<comment type="similarity">
    <text evidence="7">Belongs to the zinc-associated anti-sigma factor (ZAS) superfamily. Anti-sigma-W factor family.</text>
</comment>
<feature type="transmembrane region" description="Helical" evidence="11">
    <location>
        <begin position="112"/>
        <end position="134"/>
    </location>
</feature>
<evidence type="ECO:0000256" key="4">
    <source>
        <dbReference type="ARBA" id="ARBA00022692"/>
    </source>
</evidence>
<dbReference type="Gene3D" id="1.10.10.1320">
    <property type="entry name" value="Anti-sigma factor, zinc-finger domain"/>
    <property type="match status" value="1"/>
</dbReference>
<keyword evidence="3" id="KW-1003">Cell membrane</keyword>
<keyword evidence="5 11" id="KW-1133">Transmembrane helix</keyword>
<evidence type="ECO:0000256" key="3">
    <source>
        <dbReference type="ARBA" id="ARBA00022475"/>
    </source>
</evidence>
<evidence type="ECO:0000256" key="11">
    <source>
        <dbReference type="SAM" id="Phobius"/>
    </source>
</evidence>
<dbReference type="GO" id="GO:0016989">
    <property type="term" value="F:sigma factor antagonist activity"/>
    <property type="evidence" value="ECO:0007669"/>
    <property type="project" value="TreeGrafter"/>
</dbReference>
<dbReference type="EMBL" id="JACHHE010000004">
    <property type="protein sequence ID" value="MBB5180201.1"/>
    <property type="molecule type" value="Genomic_DNA"/>
</dbReference>
<reference evidence="14 15" key="1">
    <citation type="submission" date="2020-08" db="EMBL/GenBank/DDBJ databases">
        <title>Genomic Encyclopedia of Type Strains, Phase IV (KMG-IV): sequencing the most valuable type-strain genomes for metagenomic binning, comparative biology and taxonomic classification.</title>
        <authorList>
            <person name="Goeker M."/>
        </authorList>
    </citation>
    <scope>NUCLEOTIDE SEQUENCE [LARGE SCALE GENOMIC DNA]</scope>
    <source>
        <strain evidence="14 15">DSM 15895</strain>
    </source>
</reference>
<organism evidence="14 15">
    <name type="scientific">Planococcus koreensis</name>
    <dbReference type="NCBI Taxonomy" id="112331"/>
    <lineage>
        <taxon>Bacteria</taxon>
        <taxon>Bacillati</taxon>
        <taxon>Bacillota</taxon>
        <taxon>Bacilli</taxon>
        <taxon>Bacillales</taxon>
        <taxon>Caryophanaceae</taxon>
        <taxon>Planococcus</taxon>
    </lineage>
</organism>
<protein>
    <recommendedName>
        <fullName evidence="8">Anti-sigma-W factor RsiW</fullName>
    </recommendedName>
    <alternativeName>
        <fullName evidence="10">Regulator of SigK</fullName>
    </alternativeName>
    <alternativeName>
        <fullName evidence="9">Sigma-K anti-sigma factor RskA</fullName>
    </alternativeName>
</protein>
<dbReference type="InterPro" id="IPR018764">
    <property type="entry name" value="RskA_C"/>
</dbReference>
<gene>
    <name evidence="14" type="ORF">HNQ44_001629</name>
</gene>
<dbReference type="Proteomes" id="UP000525923">
    <property type="component" value="Unassembled WGS sequence"/>
</dbReference>
<dbReference type="OrthoDB" id="150725at2"/>